<comment type="caution">
    <text evidence="1">The sequence shown here is derived from an EMBL/GenBank/DDBJ whole genome shotgun (WGS) entry which is preliminary data.</text>
</comment>
<dbReference type="RefSeq" id="WP_146147493.1">
    <property type="nucleotide sequence ID" value="NZ_PVNH01000005.1"/>
</dbReference>
<evidence type="ECO:0000313" key="1">
    <source>
        <dbReference type="EMBL" id="PRX47642.1"/>
    </source>
</evidence>
<gene>
    <name evidence="1" type="ORF">B0I33_105222</name>
</gene>
<dbReference type="EMBL" id="PVNH01000005">
    <property type="protein sequence ID" value="PRX47642.1"/>
    <property type="molecule type" value="Genomic_DNA"/>
</dbReference>
<sequence length="237" mass="26638">MGPNGERIAELGRPDDTPIESPAVVKSVAIIWSVISYSQVLRVLQPVVPVLFDSVTEGVALAAREHGERGYKRQHDPHYYAATARREVMERLNKAGLMVLHEDGDRPLLPMSALLLAYDRLSLWMFKASRREAGGAAHEIPLPGRSVRKQKYWRQEPVLPLDGLPADNILLLWSEDRGVLYPTMTLVRPLAGDHRVDSLRIDWAGPLQREMATFSAADLDELRPAEEHLRLGEADER</sequence>
<keyword evidence="2" id="KW-1185">Reference proteome</keyword>
<dbReference type="Proteomes" id="UP000238362">
    <property type="component" value="Unassembled WGS sequence"/>
</dbReference>
<accession>A0A2T0LUX4</accession>
<reference evidence="1 2" key="1">
    <citation type="submission" date="2018-03" db="EMBL/GenBank/DDBJ databases">
        <title>Genomic Encyclopedia of Type Strains, Phase III (KMG-III): the genomes of soil and plant-associated and newly described type strains.</title>
        <authorList>
            <person name="Whitman W."/>
        </authorList>
    </citation>
    <scope>NUCLEOTIDE SEQUENCE [LARGE SCALE GENOMIC DNA]</scope>
    <source>
        <strain evidence="1 2">CGMCC 4.7125</strain>
    </source>
</reference>
<proteinExistence type="predicted"/>
<dbReference type="OrthoDB" id="3695615at2"/>
<organism evidence="1 2">
    <name type="scientific">Prauserella shujinwangii</name>
    <dbReference type="NCBI Taxonomy" id="1453103"/>
    <lineage>
        <taxon>Bacteria</taxon>
        <taxon>Bacillati</taxon>
        <taxon>Actinomycetota</taxon>
        <taxon>Actinomycetes</taxon>
        <taxon>Pseudonocardiales</taxon>
        <taxon>Pseudonocardiaceae</taxon>
        <taxon>Prauserella</taxon>
    </lineage>
</organism>
<name>A0A2T0LUX4_9PSEU</name>
<evidence type="ECO:0000313" key="2">
    <source>
        <dbReference type="Proteomes" id="UP000238362"/>
    </source>
</evidence>
<dbReference type="AlphaFoldDB" id="A0A2T0LUX4"/>
<protein>
    <submittedName>
        <fullName evidence="1">Uncharacterized protein</fullName>
    </submittedName>
</protein>